<dbReference type="InterPro" id="IPR029063">
    <property type="entry name" value="SAM-dependent_MTases_sf"/>
</dbReference>
<dbReference type="EMBL" id="JABBZE010000188">
    <property type="protein sequence ID" value="NMU91292.1"/>
    <property type="molecule type" value="Genomic_DNA"/>
</dbReference>
<feature type="domain" description="Methyltransferase" evidence="3">
    <location>
        <begin position="52"/>
        <end position="149"/>
    </location>
</feature>
<dbReference type="Proteomes" id="UP000542405">
    <property type="component" value="Unassembled WGS sequence"/>
</dbReference>
<dbReference type="SUPFAM" id="SSF53335">
    <property type="entry name" value="S-adenosyl-L-methionine-dependent methyltransferases"/>
    <property type="match status" value="1"/>
</dbReference>
<dbReference type="GO" id="GO:0032259">
    <property type="term" value="P:methylation"/>
    <property type="evidence" value="ECO:0007669"/>
    <property type="project" value="UniProtKB-KW"/>
</dbReference>
<dbReference type="InterPro" id="IPR050723">
    <property type="entry name" value="CFA/CMAS"/>
</dbReference>
<sequence>MTEPELLNQAISDAYDETPYLSNALLQTAPGHLRAVARLYGLDSAPLAGARVLELGCAAGGNLIPFAVAHPNAQVIGIDLSPEQVNAGREVVEKLGLRNLDLRALSITDIDDSLGQFDYIICHGVFSWVPPVVREAILRVCRDNLAPEGIAFISYNVYPGWKASDILRDAMQLNSFSATTPAEKLKKAKEMLGLLQHGLSTNNLMREAISKAAHTLSQQPDHYLFHEYLEMINSPCYFLEFAASIQQAGLAYVSDVQPEGSFPSNYGEATANALAAMSGDADRVMREQYLDFAVGRPFRQSLLVHAERADQILERPEASHFSSMLFSAQLRPDAERDRAQPGRRHFRTPGNAGLATQDPSLVALIEVLQEHWPAPIGFEQAQRTVASRSPHTGDALEHATLLHLITLFNCGGLRYRCEPIGYGNDSTKLRLIPGARELITASSEKALQVGLYNLWHQHVNLSIDPATRYVVTLLDGSRTQAEMRTQLRDALTAGHIPHPDGRALKGARNADPIAQELLVRILNTLRSGGMLL</sequence>
<dbReference type="GO" id="GO:0008168">
    <property type="term" value="F:methyltransferase activity"/>
    <property type="evidence" value="ECO:0007669"/>
    <property type="project" value="UniProtKB-KW"/>
</dbReference>
<proteinExistence type="predicted"/>
<evidence type="ECO:0000313" key="5">
    <source>
        <dbReference type="EMBL" id="NMU91292.1"/>
    </source>
</evidence>
<evidence type="ECO:0000259" key="2">
    <source>
        <dbReference type="Pfam" id="PF10119"/>
    </source>
</evidence>
<name>A0A848NKF0_9BURK</name>
<evidence type="ECO:0000313" key="6">
    <source>
        <dbReference type="Proteomes" id="UP000542405"/>
    </source>
</evidence>
<feature type="domain" description="Methyltransferase regulatory" evidence="2">
    <location>
        <begin position="221"/>
        <end position="305"/>
    </location>
</feature>
<dbReference type="Pfam" id="PF13649">
    <property type="entry name" value="Methyltransf_25"/>
    <property type="match status" value="1"/>
</dbReference>
<evidence type="ECO:0000259" key="4">
    <source>
        <dbReference type="Pfam" id="PF21782"/>
    </source>
</evidence>
<accession>A0A848NKF0</accession>
<keyword evidence="5" id="KW-0808">Transferase</keyword>
<organism evidence="5 6">
    <name type="scientific">Achromobacter ruhlandii</name>
    <dbReference type="NCBI Taxonomy" id="72557"/>
    <lineage>
        <taxon>Bacteria</taxon>
        <taxon>Pseudomonadati</taxon>
        <taxon>Pseudomonadota</taxon>
        <taxon>Betaproteobacteria</taxon>
        <taxon>Burkholderiales</taxon>
        <taxon>Alcaligenaceae</taxon>
        <taxon>Achromobacter</taxon>
    </lineage>
</organism>
<comment type="caution">
    <text evidence="5">The sequence shown here is derived from an EMBL/GenBank/DDBJ whole genome shotgun (WGS) entry which is preliminary data.</text>
</comment>
<dbReference type="Pfam" id="PF21782">
    <property type="entry name" value="WHD_PKMT"/>
    <property type="match status" value="1"/>
</dbReference>
<dbReference type="Gene3D" id="3.40.50.150">
    <property type="entry name" value="Vaccinia Virus protein VP39"/>
    <property type="match status" value="1"/>
</dbReference>
<dbReference type="Pfam" id="PF10119">
    <property type="entry name" value="MethyTransf_Reg"/>
    <property type="match status" value="1"/>
</dbReference>
<dbReference type="PANTHER" id="PTHR43667">
    <property type="entry name" value="CYCLOPROPANE-FATTY-ACYL-PHOSPHOLIPID SYNTHASE"/>
    <property type="match status" value="1"/>
</dbReference>
<keyword evidence="5" id="KW-0489">Methyltransferase</keyword>
<reference evidence="5 6" key="1">
    <citation type="submission" date="2020-04" db="EMBL/GenBank/DDBJ databases">
        <title>Achromobacter ruhlandii genome sequencing and assembly.</title>
        <authorList>
            <person name="Martins R.C.R."/>
            <person name="Perdigao-Neto L.V."/>
            <person name="Levin A.S.S."/>
            <person name="Costa S.F."/>
        </authorList>
    </citation>
    <scope>NUCLEOTIDE SEQUENCE [LARGE SCALE GENOMIC DNA]</scope>
    <source>
        <strain evidence="5 6">9035ralo</strain>
    </source>
</reference>
<dbReference type="InterPro" id="IPR018773">
    <property type="entry name" value="MeTrfase_reg_dom_prd"/>
</dbReference>
<gene>
    <name evidence="5" type="ORF">HGQ98_16280</name>
</gene>
<evidence type="ECO:0000256" key="1">
    <source>
        <dbReference type="SAM" id="MobiDB-lite"/>
    </source>
</evidence>
<dbReference type="AlphaFoldDB" id="A0A848NKF0"/>
<feature type="domain" description="PKMT C-terminal winged helix" evidence="4">
    <location>
        <begin position="449"/>
        <end position="527"/>
    </location>
</feature>
<dbReference type="PANTHER" id="PTHR43667:SF2">
    <property type="entry name" value="FATTY ACID C-METHYL TRANSFERASE"/>
    <property type="match status" value="1"/>
</dbReference>
<dbReference type="InterPro" id="IPR041698">
    <property type="entry name" value="Methyltransf_25"/>
</dbReference>
<dbReference type="InterPro" id="IPR048976">
    <property type="entry name" value="WHD_PKMT"/>
</dbReference>
<protein>
    <submittedName>
        <fullName evidence="5">Methyltransferase domain-containing protein</fullName>
    </submittedName>
</protein>
<feature type="region of interest" description="Disordered" evidence="1">
    <location>
        <begin position="332"/>
        <end position="354"/>
    </location>
</feature>
<dbReference type="CDD" id="cd02440">
    <property type="entry name" value="AdoMet_MTases"/>
    <property type="match status" value="1"/>
</dbReference>
<evidence type="ECO:0000259" key="3">
    <source>
        <dbReference type="Pfam" id="PF13649"/>
    </source>
</evidence>